<evidence type="ECO:0000256" key="9">
    <source>
        <dbReference type="ARBA" id="ARBA00023136"/>
    </source>
</evidence>
<keyword evidence="9" id="KW-0472">Membrane</keyword>
<dbReference type="GO" id="GO:0030246">
    <property type="term" value="F:carbohydrate binding"/>
    <property type="evidence" value="ECO:0007669"/>
    <property type="project" value="UniProtKB-KW"/>
</dbReference>
<evidence type="ECO:0000256" key="12">
    <source>
        <dbReference type="SAM" id="SignalP"/>
    </source>
</evidence>
<dbReference type="InterPro" id="IPR050528">
    <property type="entry name" value="L-type_Lectin-RKs"/>
</dbReference>
<feature type="domain" description="Legume lectin" evidence="13">
    <location>
        <begin position="23"/>
        <end position="97"/>
    </location>
</feature>
<dbReference type="PANTHER" id="PTHR27007">
    <property type="match status" value="1"/>
</dbReference>
<dbReference type="Pfam" id="PF00139">
    <property type="entry name" value="Lectin_legB"/>
    <property type="match status" value="1"/>
</dbReference>
<evidence type="ECO:0000313" key="14">
    <source>
        <dbReference type="EMBL" id="CAI0438485.1"/>
    </source>
</evidence>
<keyword evidence="6" id="KW-0547">Nucleotide-binding</keyword>
<feature type="signal peptide" evidence="12">
    <location>
        <begin position="1"/>
        <end position="22"/>
    </location>
</feature>
<evidence type="ECO:0000256" key="1">
    <source>
        <dbReference type="ARBA" id="ARBA00004479"/>
    </source>
</evidence>
<dbReference type="SUPFAM" id="SSF49899">
    <property type="entry name" value="Concanavalin A-like lectins/glucanases"/>
    <property type="match status" value="1"/>
</dbReference>
<dbReference type="GO" id="GO:0005524">
    <property type="term" value="F:ATP binding"/>
    <property type="evidence" value="ECO:0007669"/>
    <property type="project" value="UniProtKB-KW"/>
</dbReference>
<evidence type="ECO:0000256" key="5">
    <source>
        <dbReference type="ARBA" id="ARBA00022734"/>
    </source>
</evidence>
<dbReference type="EMBL" id="CAMGYJ010000006">
    <property type="protein sequence ID" value="CAI0438485.1"/>
    <property type="molecule type" value="Genomic_DNA"/>
</dbReference>
<gene>
    <name evidence="14" type="ORF">LITE_LOCUS25820</name>
</gene>
<evidence type="ECO:0000256" key="6">
    <source>
        <dbReference type="ARBA" id="ARBA00022741"/>
    </source>
</evidence>
<dbReference type="InterPro" id="IPR013320">
    <property type="entry name" value="ConA-like_dom_sf"/>
</dbReference>
<comment type="caution">
    <text evidence="14">The sequence shown here is derived from an EMBL/GenBank/DDBJ whole genome shotgun (WGS) entry which is preliminary data.</text>
</comment>
<keyword evidence="8" id="KW-1133">Transmembrane helix</keyword>
<keyword evidence="3" id="KW-0812">Transmembrane</keyword>
<dbReference type="Gene3D" id="1.10.510.10">
    <property type="entry name" value="Transferase(Phosphotransferase) domain 1"/>
    <property type="match status" value="1"/>
</dbReference>
<dbReference type="Proteomes" id="UP001154282">
    <property type="component" value="Unassembled WGS sequence"/>
</dbReference>
<dbReference type="AlphaFoldDB" id="A0AAV0LWA8"/>
<accession>A0AAV0LWA8</accession>
<keyword evidence="10" id="KW-0675">Receptor</keyword>
<evidence type="ECO:0000256" key="8">
    <source>
        <dbReference type="ARBA" id="ARBA00022989"/>
    </source>
</evidence>
<keyword evidence="7" id="KW-0067">ATP-binding</keyword>
<dbReference type="Gene3D" id="2.60.120.200">
    <property type="match status" value="1"/>
</dbReference>
<reference evidence="14" key="1">
    <citation type="submission" date="2022-08" db="EMBL/GenBank/DDBJ databases">
        <authorList>
            <person name="Gutierrez-Valencia J."/>
        </authorList>
    </citation>
    <scope>NUCLEOTIDE SEQUENCE</scope>
</reference>
<comment type="subcellular location">
    <subcellularLocation>
        <location evidence="1">Membrane</location>
        <topology evidence="1">Single-pass type I membrane protein</topology>
    </subcellularLocation>
</comment>
<feature type="chain" id="PRO_5043606099" description="Legume lectin domain-containing protein" evidence="12">
    <location>
        <begin position="23"/>
        <end position="284"/>
    </location>
</feature>
<dbReference type="GO" id="GO:0016020">
    <property type="term" value="C:membrane"/>
    <property type="evidence" value="ECO:0007669"/>
    <property type="project" value="UniProtKB-SubCell"/>
</dbReference>
<organism evidence="14 15">
    <name type="scientific">Linum tenue</name>
    <dbReference type="NCBI Taxonomy" id="586396"/>
    <lineage>
        <taxon>Eukaryota</taxon>
        <taxon>Viridiplantae</taxon>
        <taxon>Streptophyta</taxon>
        <taxon>Embryophyta</taxon>
        <taxon>Tracheophyta</taxon>
        <taxon>Spermatophyta</taxon>
        <taxon>Magnoliopsida</taxon>
        <taxon>eudicotyledons</taxon>
        <taxon>Gunneridae</taxon>
        <taxon>Pentapetalae</taxon>
        <taxon>rosids</taxon>
        <taxon>fabids</taxon>
        <taxon>Malpighiales</taxon>
        <taxon>Linaceae</taxon>
        <taxon>Linum</taxon>
    </lineage>
</organism>
<protein>
    <recommendedName>
        <fullName evidence="13">Legume lectin domain-containing protein</fullName>
    </recommendedName>
</protein>
<evidence type="ECO:0000259" key="13">
    <source>
        <dbReference type="Pfam" id="PF00139"/>
    </source>
</evidence>
<comment type="similarity">
    <text evidence="2">Belongs to the leguminous lectin family.</text>
</comment>
<feature type="region of interest" description="Disordered" evidence="11">
    <location>
        <begin position="232"/>
        <end position="251"/>
    </location>
</feature>
<evidence type="ECO:0000256" key="10">
    <source>
        <dbReference type="ARBA" id="ARBA00023170"/>
    </source>
</evidence>
<keyword evidence="5" id="KW-0430">Lectin</keyword>
<evidence type="ECO:0000256" key="11">
    <source>
        <dbReference type="SAM" id="MobiDB-lite"/>
    </source>
</evidence>
<evidence type="ECO:0000256" key="2">
    <source>
        <dbReference type="ARBA" id="ARBA00007606"/>
    </source>
</evidence>
<keyword evidence="15" id="KW-1185">Reference proteome</keyword>
<proteinExistence type="inferred from homology"/>
<evidence type="ECO:0000256" key="3">
    <source>
        <dbReference type="ARBA" id="ARBA00022692"/>
    </source>
</evidence>
<sequence>MISGLLLLLLLISTTIPSPTTALSFNFTTFTSSNQNITYEQAFAAENSIQLTRNLLGSDLNISFGRATYRSPLPLYDPNSRNLTDFRTHFTFSISSQIQGLTRDGQLLNTTANRFVAVEFDIFSNEFDPPTVNPEEEQRQQYAEHLTQWVWDLYGDGTLLIEGPDSRLGKDFDEREMERLMIIGLSCAHPHAKFRPSIRQALQVLNFEAPLPVLPLSRPVATYVSAPSTAVSSTFSSSTVGGGSSSMDSSVEGDRRSYFSADIAPSRLKVSSSSVDSFHVANTF</sequence>
<evidence type="ECO:0000256" key="4">
    <source>
        <dbReference type="ARBA" id="ARBA00022729"/>
    </source>
</evidence>
<dbReference type="InterPro" id="IPR001220">
    <property type="entry name" value="Legume_lectin_dom"/>
</dbReference>
<name>A0AAV0LWA8_9ROSI</name>
<evidence type="ECO:0000313" key="15">
    <source>
        <dbReference type="Proteomes" id="UP001154282"/>
    </source>
</evidence>
<evidence type="ECO:0000256" key="7">
    <source>
        <dbReference type="ARBA" id="ARBA00022840"/>
    </source>
</evidence>
<keyword evidence="4 12" id="KW-0732">Signal</keyword>
<feature type="compositionally biased region" description="Low complexity" evidence="11">
    <location>
        <begin position="232"/>
        <end position="250"/>
    </location>
</feature>